<gene>
    <name evidence="1" type="ORF">ANN_11139</name>
</gene>
<accession>A0ABQ8T6G8</accession>
<dbReference type="Proteomes" id="UP001148838">
    <property type="component" value="Unassembled WGS sequence"/>
</dbReference>
<organism evidence="1 2">
    <name type="scientific">Periplaneta americana</name>
    <name type="common">American cockroach</name>
    <name type="synonym">Blatta americana</name>
    <dbReference type="NCBI Taxonomy" id="6978"/>
    <lineage>
        <taxon>Eukaryota</taxon>
        <taxon>Metazoa</taxon>
        <taxon>Ecdysozoa</taxon>
        <taxon>Arthropoda</taxon>
        <taxon>Hexapoda</taxon>
        <taxon>Insecta</taxon>
        <taxon>Pterygota</taxon>
        <taxon>Neoptera</taxon>
        <taxon>Polyneoptera</taxon>
        <taxon>Dictyoptera</taxon>
        <taxon>Blattodea</taxon>
        <taxon>Blattoidea</taxon>
        <taxon>Blattidae</taxon>
        <taxon>Blattinae</taxon>
        <taxon>Periplaneta</taxon>
    </lineage>
</organism>
<evidence type="ECO:0000313" key="2">
    <source>
        <dbReference type="Proteomes" id="UP001148838"/>
    </source>
</evidence>
<dbReference type="EMBL" id="JAJSOF020000015">
    <property type="protein sequence ID" value="KAJ4441285.1"/>
    <property type="molecule type" value="Genomic_DNA"/>
</dbReference>
<evidence type="ECO:0000313" key="1">
    <source>
        <dbReference type="EMBL" id="KAJ4441285.1"/>
    </source>
</evidence>
<proteinExistence type="predicted"/>
<name>A0ABQ8T6G8_PERAM</name>
<keyword evidence="2" id="KW-1185">Reference proteome</keyword>
<reference evidence="1 2" key="1">
    <citation type="journal article" date="2022" name="Allergy">
        <title>Genome assembly and annotation of Periplaneta americana reveal a comprehensive cockroach allergen profile.</title>
        <authorList>
            <person name="Wang L."/>
            <person name="Xiong Q."/>
            <person name="Saelim N."/>
            <person name="Wang L."/>
            <person name="Nong W."/>
            <person name="Wan A.T."/>
            <person name="Shi M."/>
            <person name="Liu X."/>
            <person name="Cao Q."/>
            <person name="Hui J.H.L."/>
            <person name="Sookrung N."/>
            <person name="Leung T.F."/>
            <person name="Tungtrongchitr A."/>
            <person name="Tsui S.K.W."/>
        </authorList>
    </citation>
    <scope>NUCLEOTIDE SEQUENCE [LARGE SCALE GENOMIC DNA]</scope>
    <source>
        <strain evidence="1">PWHHKU_190912</strain>
    </source>
</reference>
<comment type="caution">
    <text evidence="1">The sequence shown here is derived from an EMBL/GenBank/DDBJ whole genome shotgun (WGS) entry which is preliminary data.</text>
</comment>
<protein>
    <submittedName>
        <fullName evidence="1">Uncharacterized protein</fullName>
    </submittedName>
</protein>
<sequence length="576" mass="65570">MGLDERLGIAKEGGNERGANRPCFGCCTPHKEHPRATLPSDERDSLPSTTILVPRLSWNAFCGGENYEVAPVRAGTHDMCNSFGLPVASPTEGIVLGPAWNFLEILFGPILWNGYIKDVQIEVFSTGYFCSDFNKEEEASKASFLTKHKASEKNTRYFTESPWLTVGIWQLLSMSRVSSVSLPPLIHSPTHLSRFSSKPISWKRCIARLLSSSAPSLSLLIIAACKEATKGAKTEPIKNKLRASTIELIEKRERLQQFRDKCSFQVVVACKAGLNNFKEKSFWAGYRYRDPSLSARILYRLSYPRNYTRHRHKGKTTQRHAKTEMDSLLRSTSRYWLVLLIGVTTTAEESEITNKALHRYYRRWKGDIRRDPVVRSEAKVEDVELKDDRRVRTEGSSLEKATRSQFSRTMIRTVCILKFFIDYSDMTCPWVGNSCSQSVNTISMQGRTDSLLAVLSVYGSFKTQVRSRLQRLQFNAYKVQITQASLSEDRLGCAAFAAYFLEGIERHRNDYLKQTFYLSDPGKLVIFAPQHMLDFGPTFIDIYDVVQRAVEGTTELELNLRRFCPTPGWYPVWLSG</sequence>